<evidence type="ECO:0000313" key="12">
    <source>
        <dbReference type="Proteomes" id="UP000319783"/>
    </source>
</evidence>
<dbReference type="FunFam" id="3.40.50.720:FF:000001">
    <property type="entry name" value="Glyceraldehyde-3-phosphate dehydrogenase"/>
    <property type="match status" value="1"/>
</dbReference>
<dbReference type="NCBIfam" id="TIGR01534">
    <property type="entry name" value="GAPDH-I"/>
    <property type="match status" value="1"/>
</dbReference>
<feature type="binding site" evidence="6">
    <location>
        <position position="119"/>
    </location>
    <ligand>
        <name>NAD(+)</name>
        <dbReference type="ChEBI" id="CHEBI:57540"/>
    </ligand>
</feature>
<feature type="binding site" evidence="5">
    <location>
        <begin position="207"/>
        <end position="208"/>
    </location>
    <ligand>
        <name>D-glyceraldehyde 3-phosphate</name>
        <dbReference type="ChEBI" id="CHEBI:59776"/>
    </ligand>
</feature>
<name>A0A533Q9F5_9BACT</name>
<dbReference type="InterPro" id="IPR020828">
    <property type="entry name" value="GlycerAld_3-P_DH_NAD(P)-bd"/>
</dbReference>
<keyword evidence="3 9" id="KW-0560">Oxidoreductase</keyword>
<dbReference type="Proteomes" id="UP000319783">
    <property type="component" value="Unassembled WGS sequence"/>
</dbReference>
<dbReference type="CDD" id="cd05214">
    <property type="entry name" value="GAPDH_I_N"/>
    <property type="match status" value="1"/>
</dbReference>
<evidence type="ECO:0000313" key="11">
    <source>
        <dbReference type="EMBL" id="TLD40869.1"/>
    </source>
</evidence>
<feature type="binding site" evidence="5">
    <location>
        <begin position="148"/>
        <end position="150"/>
    </location>
    <ligand>
        <name>D-glyceraldehyde 3-phosphate</name>
        <dbReference type="ChEBI" id="CHEBI:59776"/>
    </ligand>
</feature>
<dbReference type="GO" id="GO:0016620">
    <property type="term" value="F:oxidoreductase activity, acting on the aldehyde or oxo group of donors, NAD or NADP as acceptor"/>
    <property type="evidence" value="ECO:0007669"/>
    <property type="project" value="InterPro"/>
</dbReference>
<evidence type="ECO:0000259" key="10">
    <source>
        <dbReference type="SMART" id="SM00846"/>
    </source>
</evidence>
<dbReference type="GO" id="GO:0050661">
    <property type="term" value="F:NADP binding"/>
    <property type="evidence" value="ECO:0007669"/>
    <property type="project" value="InterPro"/>
</dbReference>
<protein>
    <recommendedName>
        <fullName evidence="9">Glyceraldehyde-3-phosphate dehydrogenase</fullName>
        <ecNumber evidence="9">1.2.1.-</ecNumber>
    </recommendedName>
</protein>
<evidence type="ECO:0000256" key="8">
    <source>
        <dbReference type="RuleBase" id="RU000397"/>
    </source>
</evidence>
<feature type="binding site" evidence="6">
    <location>
        <position position="313"/>
    </location>
    <ligand>
        <name>NAD(+)</name>
        <dbReference type="ChEBI" id="CHEBI:57540"/>
    </ligand>
</feature>
<dbReference type="InterPro" id="IPR020831">
    <property type="entry name" value="GlycerAld/Erythrose_P_DH"/>
</dbReference>
<comment type="similarity">
    <text evidence="1 8">Belongs to the glyceraldehyde-3-phosphate dehydrogenase family.</text>
</comment>
<evidence type="ECO:0000256" key="9">
    <source>
        <dbReference type="RuleBase" id="RU361160"/>
    </source>
</evidence>
<evidence type="ECO:0000256" key="6">
    <source>
        <dbReference type="PIRSR" id="PIRSR000149-3"/>
    </source>
</evidence>
<feature type="binding site" evidence="6">
    <location>
        <position position="33"/>
    </location>
    <ligand>
        <name>NAD(+)</name>
        <dbReference type="ChEBI" id="CHEBI:57540"/>
    </ligand>
</feature>
<feature type="binding site" evidence="5">
    <location>
        <position position="230"/>
    </location>
    <ligand>
        <name>D-glyceraldehyde 3-phosphate</name>
        <dbReference type="ChEBI" id="CHEBI:59776"/>
    </ligand>
</feature>
<evidence type="ECO:0000256" key="1">
    <source>
        <dbReference type="ARBA" id="ARBA00007406"/>
    </source>
</evidence>
<reference evidence="11 12" key="1">
    <citation type="submission" date="2019-04" db="EMBL/GenBank/DDBJ databases">
        <title>Genome of a novel bacterium Candidatus Jettenia ecosi reconstructed from metagenome of an anammox bioreactor.</title>
        <authorList>
            <person name="Mardanov A.V."/>
            <person name="Beletsky A.V."/>
            <person name="Ravin N.V."/>
            <person name="Botchkova E.A."/>
            <person name="Litti Y.V."/>
            <person name="Nozhevnikova A.N."/>
        </authorList>
    </citation>
    <scope>NUCLEOTIDE SEQUENCE [LARGE SCALE GENOMIC DNA]</scope>
    <source>
        <strain evidence="11">J2</strain>
    </source>
</reference>
<evidence type="ECO:0000256" key="3">
    <source>
        <dbReference type="ARBA" id="ARBA00023002"/>
    </source>
</evidence>
<evidence type="ECO:0000256" key="4">
    <source>
        <dbReference type="PIRSR" id="PIRSR000149-1"/>
    </source>
</evidence>
<dbReference type="Gene3D" id="3.30.360.10">
    <property type="entry name" value="Dihydrodipicolinate Reductase, domain 2"/>
    <property type="match status" value="1"/>
</dbReference>
<dbReference type="PROSITE" id="PS00071">
    <property type="entry name" value="GAPDH"/>
    <property type="match status" value="1"/>
</dbReference>
<proteinExistence type="inferred from homology"/>
<dbReference type="PIRSF" id="PIRSF000149">
    <property type="entry name" value="GAP_DH"/>
    <property type="match status" value="1"/>
</dbReference>
<dbReference type="SUPFAM" id="SSF55347">
    <property type="entry name" value="Glyceraldehyde-3-phosphate dehydrogenase-like, C-terminal domain"/>
    <property type="match status" value="1"/>
</dbReference>
<dbReference type="InterPro" id="IPR036291">
    <property type="entry name" value="NAD(P)-bd_dom_sf"/>
</dbReference>
<dbReference type="SMART" id="SM00846">
    <property type="entry name" value="Gp_dh_N"/>
    <property type="match status" value="1"/>
</dbReference>
<dbReference type="CDD" id="cd18126">
    <property type="entry name" value="GAPDH_I_C"/>
    <property type="match status" value="1"/>
</dbReference>
<dbReference type="GO" id="GO:0051287">
    <property type="term" value="F:NAD binding"/>
    <property type="evidence" value="ECO:0007669"/>
    <property type="project" value="InterPro"/>
</dbReference>
<keyword evidence="6" id="KW-0547">Nucleotide-binding</keyword>
<dbReference type="InterPro" id="IPR006424">
    <property type="entry name" value="Glyceraldehyde-3-P_DH_1"/>
</dbReference>
<feature type="site" description="Activates thiol group during catalysis" evidence="7">
    <location>
        <position position="176"/>
    </location>
</feature>
<feature type="binding site" evidence="5">
    <location>
        <position position="179"/>
    </location>
    <ligand>
        <name>D-glyceraldehyde 3-phosphate</name>
        <dbReference type="ChEBI" id="CHEBI:59776"/>
    </ligand>
</feature>
<accession>A0A533Q9F5</accession>
<dbReference type="SUPFAM" id="SSF51735">
    <property type="entry name" value="NAD(P)-binding Rossmann-fold domains"/>
    <property type="match status" value="1"/>
</dbReference>
<dbReference type="AlphaFoldDB" id="A0A533Q9F5"/>
<evidence type="ECO:0000256" key="5">
    <source>
        <dbReference type="PIRSR" id="PIRSR000149-2"/>
    </source>
</evidence>
<dbReference type="FunFam" id="3.30.360.10:FF:000002">
    <property type="entry name" value="Glyceraldehyde-3-phosphate dehydrogenase"/>
    <property type="match status" value="1"/>
</dbReference>
<gene>
    <name evidence="11" type="ORF">JETT_2861</name>
</gene>
<dbReference type="Pfam" id="PF02800">
    <property type="entry name" value="Gp_dh_C"/>
    <property type="match status" value="1"/>
</dbReference>
<comment type="caution">
    <text evidence="11">The sequence shown here is derived from an EMBL/GenBank/DDBJ whole genome shotgun (WGS) entry which is preliminary data.</text>
</comment>
<dbReference type="PANTHER" id="PTHR43148">
    <property type="entry name" value="GLYCERALDEHYDE-3-PHOSPHATE DEHYDROGENASE 2"/>
    <property type="match status" value="1"/>
</dbReference>
<feature type="binding site" evidence="6">
    <location>
        <begin position="11"/>
        <end position="12"/>
    </location>
    <ligand>
        <name>NAD(+)</name>
        <dbReference type="ChEBI" id="CHEBI:57540"/>
    </ligand>
</feature>
<organism evidence="11 12">
    <name type="scientific">Candidatus Jettenia ecosi</name>
    <dbReference type="NCBI Taxonomy" id="2494326"/>
    <lineage>
        <taxon>Bacteria</taxon>
        <taxon>Pseudomonadati</taxon>
        <taxon>Planctomycetota</taxon>
        <taxon>Candidatus Brocadiia</taxon>
        <taxon>Candidatus Brocadiales</taxon>
        <taxon>Candidatus Brocadiaceae</taxon>
        <taxon>Candidatus Jettenia</taxon>
    </lineage>
</organism>
<comment type="subunit">
    <text evidence="2">Homotetramer.</text>
</comment>
<dbReference type="InterPro" id="IPR020829">
    <property type="entry name" value="GlycerAld_3-P_DH_cat"/>
</dbReference>
<dbReference type="EMBL" id="SULG01000074">
    <property type="protein sequence ID" value="TLD40869.1"/>
    <property type="molecule type" value="Genomic_DNA"/>
</dbReference>
<evidence type="ECO:0000256" key="2">
    <source>
        <dbReference type="ARBA" id="ARBA00011881"/>
    </source>
</evidence>
<dbReference type="EC" id="1.2.1.-" evidence="9"/>
<sequence>MAKVAINGMGRIGRAAFKIILDRPELKLVAINDLIPPDGLAYLLQYDTCYGRYEKKVESDDNGLTVDSVKYKVVSEKDPTKLPWRDLGVDIVFECTGIFTKKEDLEKHIRAGAKHVILSAPSKSAEIVTVVYGVNKSESPVQVISCASCTTNCITPVVEIMGRRIGIKKAIMTTVHAYTSTQSLVDGFSKDIRRGRAGAVNLVPSSTGAAIATTKSLPQYDGKFDGVAIRAPLPVGSIADIVFLTERETTVEEVNRIFMEESKSDRYRDVLGVAEAPFVSSDIIKDPRASVVDLELTQVVDKDLVKVMSWYDNEWGYTNQMIREGVRIAKGV</sequence>
<dbReference type="GO" id="GO:0006006">
    <property type="term" value="P:glucose metabolic process"/>
    <property type="evidence" value="ECO:0007669"/>
    <property type="project" value="InterPro"/>
</dbReference>
<evidence type="ECO:0000256" key="7">
    <source>
        <dbReference type="PIRSR" id="PIRSR000149-4"/>
    </source>
</evidence>
<feature type="domain" description="Glyceraldehyde 3-phosphate dehydrogenase NAD(P) binding" evidence="10">
    <location>
        <begin position="2"/>
        <end position="149"/>
    </location>
</feature>
<dbReference type="PRINTS" id="PR00078">
    <property type="entry name" value="G3PDHDRGNASE"/>
</dbReference>
<dbReference type="Pfam" id="PF00044">
    <property type="entry name" value="Gp_dh_N"/>
    <property type="match status" value="1"/>
</dbReference>
<dbReference type="Gene3D" id="3.40.50.720">
    <property type="entry name" value="NAD(P)-binding Rossmann-like Domain"/>
    <property type="match status" value="1"/>
</dbReference>
<feature type="active site" description="Nucleophile" evidence="4">
    <location>
        <position position="149"/>
    </location>
</feature>
<keyword evidence="6" id="KW-0520">NAD</keyword>
<dbReference type="InterPro" id="IPR020830">
    <property type="entry name" value="GlycerAld_3-P_DH_AS"/>
</dbReference>